<proteinExistence type="predicted"/>
<evidence type="ECO:0000256" key="1">
    <source>
        <dbReference type="SAM" id="MobiDB-lite"/>
    </source>
</evidence>
<gene>
    <name evidence="2" type="ORF">KCV03_g8434</name>
</gene>
<reference evidence="2" key="1">
    <citation type="journal article" date="2021" name="J Fungi (Basel)">
        <title>Virulence traits and population genomics of the black yeast Aureobasidium melanogenum.</title>
        <authorList>
            <person name="Cernosa A."/>
            <person name="Sun X."/>
            <person name="Gostincar C."/>
            <person name="Fang C."/>
            <person name="Gunde-Cimerman N."/>
            <person name="Song Z."/>
        </authorList>
    </citation>
    <scope>NUCLEOTIDE SEQUENCE</scope>
    <source>
        <strain evidence="2">EXF-8016</strain>
    </source>
</reference>
<feature type="non-terminal residue" evidence="2">
    <location>
        <position position="118"/>
    </location>
</feature>
<feature type="compositionally biased region" description="Low complexity" evidence="1">
    <location>
        <begin position="59"/>
        <end position="68"/>
    </location>
</feature>
<protein>
    <submittedName>
        <fullName evidence="2">Uncharacterized protein</fullName>
    </submittedName>
</protein>
<evidence type="ECO:0000313" key="2">
    <source>
        <dbReference type="EMBL" id="KAH0214489.1"/>
    </source>
</evidence>
<organism evidence="2 3">
    <name type="scientific">Aureobasidium melanogenum</name>
    <name type="common">Aureobasidium pullulans var. melanogenum</name>
    <dbReference type="NCBI Taxonomy" id="46634"/>
    <lineage>
        <taxon>Eukaryota</taxon>
        <taxon>Fungi</taxon>
        <taxon>Dikarya</taxon>
        <taxon>Ascomycota</taxon>
        <taxon>Pezizomycotina</taxon>
        <taxon>Dothideomycetes</taxon>
        <taxon>Dothideomycetidae</taxon>
        <taxon>Dothideales</taxon>
        <taxon>Saccotheciaceae</taxon>
        <taxon>Aureobasidium</taxon>
    </lineage>
</organism>
<feature type="region of interest" description="Disordered" evidence="1">
    <location>
        <begin position="37"/>
        <end position="73"/>
    </location>
</feature>
<dbReference type="EMBL" id="JAHFYH010000082">
    <property type="protein sequence ID" value="KAH0214489.1"/>
    <property type="molecule type" value="Genomic_DNA"/>
</dbReference>
<accession>A0A9P8GCP2</accession>
<sequence>MADYNFRTKSWKDQTKLNVNDADEIARLLGAVGLRFQPGQQPSTFEPLNEDKPADEIPPDNVQQQQQPQDDDEYGFVISDTQLARLRLGILLPTTTAHVPSLSLEPEGWTPYKKKMKS</sequence>
<dbReference type="AlphaFoldDB" id="A0A9P8GCP2"/>
<dbReference type="Proteomes" id="UP000767238">
    <property type="component" value="Unassembled WGS sequence"/>
</dbReference>
<comment type="caution">
    <text evidence="2">The sequence shown here is derived from an EMBL/GenBank/DDBJ whole genome shotgun (WGS) entry which is preliminary data.</text>
</comment>
<evidence type="ECO:0000313" key="3">
    <source>
        <dbReference type="Proteomes" id="UP000767238"/>
    </source>
</evidence>
<reference evidence="2" key="2">
    <citation type="submission" date="2021-08" db="EMBL/GenBank/DDBJ databases">
        <authorList>
            <person name="Gostincar C."/>
            <person name="Sun X."/>
            <person name="Song Z."/>
            <person name="Gunde-Cimerman N."/>
        </authorList>
    </citation>
    <scope>NUCLEOTIDE SEQUENCE</scope>
    <source>
        <strain evidence="2">EXF-8016</strain>
    </source>
</reference>
<name>A0A9P8GCP2_AURME</name>